<sequence>MVSIKRDADALPDLVSQVPFAKDRIVKSWEALLHRPTSIFRPTTMEHVQLWSQLALKHRLKLTVIGGGHSAHSTGWIDLCCGSGGFVFASALGAQTGVRLTLVRKSGKLPPPTISVEKSPSHIWSTESGEL</sequence>
<protein>
    <submittedName>
        <fullName evidence="1">Uncharacterized protein</fullName>
    </submittedName>
</protein>
<name>A0A4Z1K7X4_9HELO</name>
<dbReference type="InterPro" id="IPR000836">
    <property type="entry name" value="PRTase_dom"/>
</dbReference>
<accession>A0A4Z1K7X4</accession>
<dbReference type="InterPro" id="IPR029057">
    <property type="entry name" value="PRTase-like"/>
</dbReference>
<keyword evidence="2" id="KW-1185">Reference proteome</keyword>
<dbReference type="STRING" id="87229.A0A4Z1K7X4"/>
<dbReference type="Proteomes" id="UP000297280">
    <property type="component" value="Unassembled WGS sequence"/>
</dbReference>
<dbReference type="EMBL" id="PQXO01000887">
    <property type="protein sequence ID" value="TGO82203.1"/>
    <property type="molecule type" value="Genomic_DNA"/>
</dbReference>
<gene>
    <name evidence="1" type="ORF">BPOR_0892g00030</name>
</gene>
<dbReference type="Gene3D" id="3.30.43.10">
    <property type="entry name" value="Uridine Diphospho-n-acetylenolpyruvylglucosamine Reductase, domain 2"/>
    <property type="match status" value="1"/>
</dbReference>
<comment type="caution">
    <text evidence="1">The sequence shown here is derived from an EMBL/GenBank/DDBJ whole genome shotgun (WGS) entry which is preliminary data.</text>
</comment>
<evidence type="ECO:0000313" key="1">
    <source>
        <dbReference type="EMBL" id="TGO82203.1"/>
    </source>
</evidence>
<evidence type="ECO:0000313" key="2">
    <source>
        <dbReference type="Proteomes" id="UP000297280"/>
    </source>
</evidence>
<dbReference type="InterPro" id="IPR036318">
    <property type="entry name" value="FAD-bd_PCMH-like_sf"/>
</dbReference>
<proteinExistence type="predicted"/>
<dbReference type="CDD" id="cd06223">
    <property type="entry name" value="PRTases_typeI"/>
    <property type="match status" value="1"/>
</dbReference>
<dbReference type="InterPro" id="IPR016167">
    <property type="entry name" value="FAD-bd_PCMH_sub1"/>
</dbReference>
<reference evidence="1 2" key="1">
    <citation type="submission" date="2017-12" db="EMBL/GenBank/DDBJ databases">
        <title>Comparative genomics of Botrytis spp.</title>
        <authorList>
            <person name="Valero-Jimenez C.A."/>
            <person name="Tapia P."/>
            <person name="Veloso J."/>
            <person name="Silva-Moreno E."/>
            <person name="Staats M."/>
            <person name="Valdes J.H."/>
            <person name="Van Kan J.A.L."/>
        </authorList>
    </citation>
    <scope>NUCLEOTIDE SEQUENCE [LARGE SCALE GENOMIC DNA]</scope>
    <source>
        <strain evidence="1 2">MUCL3349</strain>
    </source>
</reference>
<dbReference type="SUPFAM" id="SSF56176">
    <property type="entry name" value="FAD-binding/transporter-associated domain-like"/>
    <property type="match status" value="1"/>
</dbReference>
<dbReference type="SUPFAM" id="SSF53271">
    <property type="entry name" value="PRTase-like"/>
    <property type="match status" value="1"/>
</dbReference>
<dbReference type="AlphaFoldDB" id="A0A4Z1K7X4"/>
<dbReference type="Gene3D" id="3.40.50.2020">
    <property type="match status" value="1"/>
</dbReference>
<dbReference type="GO" id="GO:0050660">
    <property type="term" value="F:flavin adenine dinucleotide binding"/>
    <property type="evidence" value="ECO:0007669"/>
    <property type="project" value="InterPro"/>
</dbReference>
<organism evidence="1 2">
    <name type="scientific">Botrytis porri</name>
    <dbReference type="NCBI Taxonomy" id="87229"/>
    <lineage>
        <taxon>Eukaryota</taxon>
        <taxon>Fungi</taxon>
        <taxon>Dikarya</taxon>
        <taxon>Ascomycota</taxon>
        <taxon>Pezizomycotina</taxon>
        <taxon>Leotiomycetes</taxon>
        <taxon>Helotiales</taxon>
        <taxon>Sclerotiniaceae</taxon>
        <taxon>Botrytis</taxon>
    </lineage>
</organism>